<reference evidence="10" key="1">
    <citation type="journal article" date="2023" name="Science">
        <title>Genome structures resolve the early diversification of teleost fishes.</title>
        <authorList>
            <person name="Parey E."/>
            <person name="Louis A."/>
            <person name="Montfort J."/>
            <person name="Bouchez O."/>
            <person name="Roques C."/>
            <person name="Iampietro C."/>
            <person name="Lluch J."/>
            <person name="Castinel A."/>
            <person name="Donnadieu C."/>
            <person name="Desvignes T."/>
            <person name="Floi Bucao C."/>
            <person name="Jouanno E."/>
            <person name="Wen M."/>
            <person name="Mejri S."/>
            <person name="Dirks R."/>
            <person name="Jansen H."/>
            <person name="Henkel C."/>
            <person name="Chen W.J."/>
            <person name="Zahm M."/>
            <person name="Cabau C."/>
            <person name="Klopp C."/>
            <person name="Thompson A.W."/>
            <person name="Robinson-Rechavi M."/>
            <person name="Braasch I."/>
            <person name="Lecointre G."/>
            <person name="Bobe J."/>
            <person name="Postlethwait J.H."/>
            <person name="Berthelot C."/>
            <person name="Roest Crollius H."/>
            <person name="Guiguen Y."/>
        </authorList>
    </citation>
    <scope>NUCLEOTIDE SEQUENCE</scope>
    <source>
        <strain evidence="10">Concon-B</strain>
    </source>
</reference>
<feature type="coiled-coil region" evidence="8">
    <location>
        <begin position="684"/>
        <end position="743"/>
    </location>
</feature>
<dbReference type="OrthoDB" id="9948429at2759"/>
<dbReference type="InterPro" id="IPR026099">
    <property type="entry name" value="Odf2-rel"/>
</dbReference>
<feature type="region of interest" description="Disordered" evidence="9">
    <location>
        <begin position="1"/>
        <end position="63"/>
    </location>
</feature>
<dbReference type="GO" id="GO:0005813">
    <property type="term" value="C:centrosome"/>
    <property type="evidence" value="ECO:0007669"/>
    <property type="project" value="TreeGrafter"/>
</dbReference>
<organism evidence="10 11">
    <name type="scientific">Conger conger</name>
    <name type="common">Conger eel</name>
    <name type="synonym">Muraena conger</name>
    <dbReference type="NCBI Taxonomy" id="82655"/>
    <lineage>
        <taxon>Eukaryota</taxon>
        <taxon>Metazoa</taxon>
        <taxon>Chordata</taxon>
        <taxon>Craniata</taxon>
        <taxon>Vertebrata</taxon>
        <taxon>Euteleostomi</taxon>
        <taxon>Actinopterygii</taxon>
        <taxon>Neopterygii</taxon>
        <taxon>Teleostei</taxon>
        <taxon>Anguilliformes</taxon>
        <taxon>Congridae</taxon>
        <taxon>Conger</taxon>
    </lineage>
</organism>
<evidence type="ECO:0000256" key="9">
    <source>
        <dbReference type="SAM" id="MobiDB-lite"/>
    </source>
</evidence>
<feature type="coiled-coil region" evidence="8">
    <location>
        <begin position="435"/>
        <end position="536"/>
    </location>
</feature>
<comment type="subcellular location">
    <subcellularLocation>
        <location evidence="2">Cell projection</location>
        <location evidence="2">Cilium</location>
    </subcellularLocation>
    <subcellularLocation>
        <location evidence="1">Cytoplasm</location>
        <location evidence="1">Cytoskeleton</location>
        <location evidence="1">Microtubule organizing center</location>
        <location evidence="1">Centrosome</location>
        <location evidence="1">Centriole</location>
    </subcellularLocation>
</comment>
<dbReference type="AlphaFoldDB" id="A0A9Q1DKX2"/>
<name>A0A9Q1DKX2_CONCO</name>
<keyword evidence="6" id="KW-0206">Cytoskeleton</keyword>
<evidence type="ECO:0000256" key="4">
    <source>
        <dbReference type="ARBA" id="ARBA00022490"/>
    </source>
</evidence>
<dbReference type="GO" id="GO:0005814">
    <property type="term" value="C:centriole"/>
    <property type="evidence" value="ECO:0007669"/>
    <property type="project" value="UniProtKB-SubCell"/>
</dbReference>
<evidence type="ECO:0000256" key="1">
    <source>
        <dbReference type="ARBA" id="ARBA00004114"/>
    </source>
</evidence>
<dbReference type="GO" id="GO:0036064">
    <property type="term" value="C:ciliary basal body"/>
    <property type="evidence" value="ECO:0007669"/>
    <property type="project" value="TreeGrafter"/>
</dbReference>
<comment type="similarity">
    <text evidence="3">Belongs to the ODF2 family.</text>
</comment>
<evidence type="ECO:0000313" key="11">
    <source>
        <dbReference type="Proteomes" id="UP001152803"/>
    </source>
</evidence>
<proteinExistence type="inferred from homology"/>
<feature type="compositionally biased region" description="Basic and acidic residues" evidence="9">
    <location>
        <begin position="143"/>
        <end position="153"/>
    </location>
</feature>
<gene>
    <name evidence="10" type="ORF">COCON_G00086010</name>
</gene>
<protein>
    <recommendedName>
        <fullName evidence="12">Outer dense fiber protein 2-like</fullName>
    </recommendedName>
</protein>
<evidence type="ECO:0000256" key="3">
    <source>
        <dbReference type="ARBA" id="ARBA00009316"/>
    </source>
</evidence>
<evidence type="ECO:0000256" key="7">
    <source>
        <dbReference type="ARBA" id="ARBA00023273"/>
    </source>
</evidence>
<feature type="compositionally biased region" description="Basic residues" evidence="9">
    <location>
        <begin position="40"/>
        <end position="51"/>
    </location>
</feature>
<evidence type="ECO:0008006" key="12">
    <source>
        <dbReference type="Google" id="ProtNLM"/>
    </source>
</evidence>
<keyword evidence="5 8" id="KW-0175">Coiled coil</keyword>
<dbReference type="PANTHER" id="PTHR23162:SF7">
    <property type="entry name" value="PROTEIN BCAP"/>
    <property type="match status" value="1"/>
</dbReference>
<keyword evidence="7" id="KW-0966">Cell projection</keyword>
<keyword evidence="11" id="KW-1185">Reference proteome</keyword>
<feature type="region of interest" description="Disordered" evidence="9">
    <location>
        <begin position="581"/>
        <end position="606"/>
    </location>
</feature>
<dbReference type="GO" id="GO:1902018">
    <property type="term" value="P:negative regulation of cilium assembly"/>
    <property type="evidence" value="ECO:0007669"/>
    <property type="project" value="TreeGrafter"/>
</dbReference>
<feature type="compositionally biased region" description="Basic and acidic residues" evidence="9">
    <location>
        <begin position="583"/>
        <end position="606"/>
    </location>
</feature>
<dbReference type="Proteomes" id="UP001152803">
    <property type="component" value="Unassembled WGS sequence"/>
</dbReference>
<evidence type="ECO:0000256" key="5">
    <source>
        <dbReference type="ARBA" id="ARBA00023054"/>
    </source>
</evidence>
<feature type="coiled-coil region" evidence="8">
    <location>
        <begin position="298"/>
        <end position="339"/>
    </location>
</feature>
<evidence type="ECO:0000256" key="2">
    <source>
        <dbReference type="ARBA" id="ARBA00004138"/>
    </source>
</evidence>
<evidence type="ECO:0000313" key="10">
    <source>
        <dbReference type="EMBL" id="KAJ8273976.1"/>
    </source>
</evidence>
<dbReference type="EMBL" id="JAFJMO010000006">
    <property type="protein sequence ID" value="KAJ8273976.1"/>
    <property type="molecule type" value="Genomic_DNA"/>
</dbReference>
<feature type="coiled-coil region" evidence="8">
    <location>
        <begin position="204"/>
        <end position="231"/>
    </location>
</feature>
<accession>A0A9Q1DKX2</accession>
<evidence type="ECO:0000256" key="6">
    <source>
        <dbReference type="ARBA" id="ARBA00023212"/>
    </source>
</evidence>
<keyword evidence="4" id="KW-0963">Cytoplasm</keyword>
<feature type="compositionally biased region" description="Polar residues" evidence="9">
    <location>
        <begin position="1"/>
        <end position="20"/>
    </location>
</feature>
<evidence type="ECO:0000256" key="8">
    <source>
        <dbReference type="SAM" id="Coils"/>
    </source>
</evidence>
<comment type="caution">
    <text evidence="10">The sequence shown here is derived from an EMBL/GenBank/DDBJ whole genome shotgun (WGS) entry which is preliminary data.</text>
</comment>
<feature type="region of interest" description="Disordered" evidence="9">
    <location>
        <begin position="124"/>
        <end position="153"/>
    </location>
</feature>
<dbReference type="PANTHER" id="PTHR23162">
    <property type="entry name" value="OUTER DENSE FIBER OF SPERM TAILS 2"/>
    <property type="match status" value="1"/>
</dbReference>
<sequence length="759" mass="87038">MKARSSSPVHVHVQRSQSLPCSAETVRGVTHGSASDPGLRVRKPKKVVHKSHSSEREPEQADWTCVQSRDRFARSEAAGAHLQAELSDKTNGSNSLLAERERTVSFEETLSDVWAGSRMLAEELAPGSSHQDGADETPSVQPDCERERERPEREALVPDGSVLLLAALREAETGAHAAAVQLTSFREALGHESAAPGCRIGRQKALLLEKLEEFKSRNRAVRQQLKDFQDREAGRLEADRHMYVILKKLTLTETENLNLKRDLREKEGRIEVLMVLRQEEKLKLEAVVQQSKSVETVRAHLQGQLRNKESENNRLTVQLRGLEKTLAEQKLRIGCLKAQVSSASEKEKDEKEALKKATRVQKQRAEKFEAAVEKSYAHLREKDAELASLRSEVEVWRRRQEEGVEVQVPLEVLKQQVCEMTLQLQRERESVRVSNEDLLQKVEKLSLENTDLSLENAALKASVSDLEERLRRSVEEVQEQTTICQHQEQLSEDHQTQVAELQKEVVGLKSRLADILKEQEELRETKEAEVRQVRELRVCVSELEAYPELLRAAKQRERDLQDRLLLSERTMSRSALTLQELQAKAEHQSEQLRPSVDTKDSMSKQNDGLREQMESLHRRVEEVAEENRALLQKLFVQEEALEHGGQQLEQSSTENLSLHRHLEAALSDVKQQVSIVKEKAVLRERTLQGKIQELDSERNRREKELKTLRLSKESMEKQFEVRLKDLQLRLDQSENHKQSIQNYIDFLKNSYTTMFEDSL</sequence>